<sequence length="155" mass="18549">MEDKTQLNLSSVEETFNRKVEDPFEHKPREYKRPKSYASNSQAFDPFKKVDLFEETQPKYDSSSENERENKTNMPIQEQREPRSTNSPIQEQEEPKPPPKMPEKQQTPLEMQERYEKPNDIENDDDDEDDDMEFLKNYKLSSMLPIIQPNWIQHP</sequence>
<accession>A0A8S3PX01</accession>
<feature type="compositionally biased region" description="Acidic residues" evidence="1">
    <location>
        <begin position="121"/>
        <end position="131"/>
    </location>
</feature>
<reference evidence="2" key="1">
    <citation type="submission" date="2021-03" db="EMBL/GenBank/DDBJ databases">
        <authorList>
            <person name="Bekaert M."/>
        </authorList>
    </citation>
    <scope>NUCLEOTIDE SEQUENCE</scope>
</reference>
<dbReference type="EMBL" id="CAJPWZ010000173">
    <property type="protein sequence ID" value="CAG2187571.1"/>
    <property type="molecule type" value="Genomic_DNA"/>
</dbReference>
<feature type="compositionally biased region" description="Basic and acidic residues" evidence="1">
    <location>
        <begin position="93"/>
        <end position="103"/>
    </location>
</feature>
<proteinExistence type="predicted"/>
<protein>
    <submittedName>
        <fullName evidence="2">Uncharacterized protein</fullName>
    </submittedName>
</protein>
<evidence type="ECO:0000313" key="2">
    <source>
        <dbReference type="EMBL" id="CAG2187571.1"/>
    </source>
</evidence>
<name>A0A8S3PX01_MYTED</name>
<keyword evidence="3" id="KW-1185">Reference proteome</keyword>
<evidence type="ECO:0000313" key="3">
    <source>
        <dbReference type="Proteomes" id="UP000683360"/>
    </source>
</evidence>
<feature type="region of interest" description="Disordered" evidence="1">
    <location>
        <begin position="1"/>
        <end position="131"/>
    </location>
</feature>
<evidence type="ECO:0000256" key="1">
    <source>
        <dbReference type="SAM" id="MobiDB-lite"/>
    </source>
</evidence>
<feature type="compositionally biased region" description="Basic and acidic residues" evidence="1">
    <location>
        <begin position="15"/>
        <end position="33"/>
    </location>
</feature>
<dbReference type="Proteomes" id="UP000683360">
    <property type="component" value="Unassembled WGS sequence"/>
</dbReference>
<dbReference type="OrthoDB" id="10384093at2759"/>
<gene>
    <name evidence="2" type="ORF">MEDL_3025</name>
</gene>
<organism evidence="2 3">
    <name type="scientific">Mytilus edulis</name>
    <name type="common">Blue mussel</name>
    <dbReference type="NCBI Taxonomy" id="6550"/>
    <lineage>
        <taxon>Eukaryota</taxon>
        <taxon>Metazoa</taxon>
        <taxon>Spiralia</taxon>
        <taxon>Lophotrochozoa</taxon>
        <taxon>Mollusca</taxon>
        <taxon>Bivalvia</taxon>
        <taxon>Autobranchia</taxon>
        <taxon>Pteriomorphia</taxon>
        <taxon>Mytilida</taxon>
        <taxon>Mytiloidea</taxon>
        <taxon>Mytilidae</taxon>
        <taxon>Mytilinae</taxon>
        <taxon>Mytilus</taxon>
    </lineage>
</organism>
<feature type="compositionally biased region" description="Basic and acidic residues" evidence="1">
    <location>
        <begin position="46"/>
        <end position="58"/>
    </location>
</feature>
<dbReference type="AlphaFoldDB" id="A0A8S3PX01"/>
<feature type="compositionally biased region" description="Polar residues" evidence="1">
    <location>
        <begin position="1"/>
        <end position="14"/>
    </location>
</feature>
<feature type="compositionally biased region" description="Basic and acidic residues" evidence="1">
    <location>
        <begin position="111"/>
        <end position="120"/>
    </location>
</feature>
<comment type="caution">
    <text evidence="2">The sequence shown here is derived from an EMBL/GenBank/DDBJ whole genome shotgun (WGS) entry which is preliminary data.</text>
</comment>